<feature type="compositionally biased region" description="Basic and acidic residues" evidence="2">
    <location>
        <begin position="31"/>
        <end position="41"/>
    </location>
</feature>
<keyword evidence="1" id="KW-0378">Hydrolase</keyword>
<reference evidence="4" key="1">
    <citation type="submission" date="2018-03" db="EMBL/GenBank/DDBJ databases">
        <authorList>
            <person name="Guldener U."/>
        </authorList>
    </citation>
    <scope>NUCLEOTIDE SEQUENCE</scope>
</reference>
<dbReference type="AlphaFoldDB" id="A0AAE8N1G8"/>
<dbReference type="EMBL" id="ONZQ02000008">
    <property type="protein sequence ID" value="SPO03694.1"/>
    <property type="molecule type" value="Genomic_DNA"/>
</dbReference>
<protein>
    <submittedName>
        <fullName evidence="4">Related to cocaine esterase</fullName>
    </submittedName>
</protein>
<feature type="domain" description="Xaa-Pro dipeptidyl-peptidase C-terminal" evidence="3">
    <location>
        <begin position="327"/>
        <end position="590"/>
    </location>
</feature>
<dbReference type="InterPro" id="IPR008979">
    <property type="entry name" value="Galactose-bd-like_sf"/>
</dbReference>
<evidence type="ECO:0000313" key="5">
    <source>
        <dbReference type="Proteomes" id="UP001187682"/>
    </source>
</evidence>
<dbReference type="NCBIfam" id="TIGR00976">
    <property type="entry name" value="CocE_NonD"/>
    <property type="match status" value="1"/>
</dbReference>
<accession>A0AAE8N1G8</accession>
<dbReference type="PANTHER" id="PTHR43056">
    <property type="entry name" value="PEPTIDASE S9 PROLYL OLIGOPEPTIDASE"/>
    <property type="match status" value="1"/>
</dbReference>
<dbReference type="Proteomes" id="UP001187682">
    <property type="component" value="Unassembled WGS sequence"/>
</dbReference>
<sequence>MAPLEIGGLAIPWTPTLRPEDTTNMAPYNKQENRTDILPKGWKKSDGKRALPCDLVWEQNVEVPLRDGVKIFCDVLRPVTDEKVPAIIAFSPYGKAGHGFQIYDNCPFRLGIREDATSGLEKFESIDPAEWAPRGYAVVNVDIRGSWESGGDLYIEATQMGVDAADVIEWIAKRDWCLGTVSMAGNSWLATTQWIAAIQQPPSLKCIAPWEGFTDMYRDVACRGGIPKEDFLGFIFNQTIRGRNRREDVAKAARDWPLMNAYWQDKVHDASAIKIPVYALASYSSAIHPAGTIRAFNAAGSKDKWLRVHPTQEWFDLYTKESTDELQKFFDRYLKNIDNGWEKTPKVRVSVLTYGDRYAAQPIVNIPFTEYPPQQTVYQKLLLSANKTLVTPATGAITDGTVSYQADDLRASPADFVHVFAETTTLLGYSKAKLWVSCNEADDMDIYLSMRKQDVNGKLLEHINIPWEALPEGINTQEDVPNSNTIKHLGMPGVLRASHRETDPERSTDIIPFHPHTREDRIPPGTIVPIEIGIWPMGVRFEKGEALVLRVQGFLDQCVEFPKLINGAPKNRNKGKHIIHICAKHDSHLIVPTVSV</sequence>
<dbReference type="SMART" id="SM00939">
    <property type="entry name" value="PepX_C"/>
    <property type="match status" value="1"/>
</dbReference>
<gene>
    <name evidence="4" type="ORF">DNG_06377</name>
</gene>
<dbReference type="GO" id="GO:0008239">
    <property type="term" value="F:dipeptidyl-peptidase activity"/>
    <property type="evidence" value="ECO:0007669"/>
    <property type="project" value="InterPro"/>
</dbReference>
<evidence type="ECO:0000256" key="2">
    <source>
        <dbReference type="SAM" id="MobiDB-lite"/>
    </source>
</evidence>
<dbReference type="Gene3D" id="1.10.3020.20">
    <property type="match status" value="1"/>
</dbReference>
<dbReference type="InterPro" id="IPR000383">
    <property type="entry name" value="Xaa-Pro-like_dom"/>
</dbReference>
<keyword evidence="5" id="KW-1185">Reference proteome</keyword>
<name>A0AAE8N1G8_9PEZI</name>
<dbReference type="PANTHER" id="PTHR43056:SF10">
    <property type="entry name" value="COCE_NOND FAMILY, PUTATIVE (AFU_ORTHOLOGUE AFUA_7G00600)-RELATED"/>
    <property type="match status" value="1"/>
</dbReference>
<dbReference type="Gene3D" id="3.40.50.1820">
    <property type="entry name" value="alpha/beta hydrolase"/>
    <property type="match status" value="1"/>
</dbReference>
<evidence type="ECO:0000313" key="4">
    <source>
        <dbReference type="EMBL" id="SPO03694.1"/>
    </source>
</evidence>
<proteinExistence type="predicted"/>
<dbReference type="Pfam" id="PF02129">
    <property type="entry name" value="Peptidase_S15"/>
    <property type="match status" value="1"/>
</dbReference>
<evidence type="ECO:0000256" key="1">
    <source>
        <dbReference type="ARBA" id="ARBA00022801"/>
    </source>
</evidence>
<organism evidence="4 5">
    <name type="scientific">Cephalotrichum gorgonifer</name>
    <dbReference type="NCBI Taxonomy" id="2041049"/>
    <lineage>
        <taxon>Eukaryota</taxon>
        <taxon>Fungi</taxon>
        <taxon>Dikarya</taxon>
        <taxon>Ascomycota</taxon>
        <taxon>Pezizomycotina</taxon>
        <taxon>Sordariomycetes</taxon>
        <taxon>Hypocreomycetidae</taxon>
        <taxon>Microascales</taxon>
        <taxon>Microascaceae</taxon>
        <taxon>Cephalotrichum</taxon>
    </lineage>
</organism>
<dbReference type="InterPro" id="IPR005674">
    <property type="entry name" value="CocE/Ser_esterase"/>
</dbReference>
<dbReference type="InterPro" id="IPR050585">
    <property type="entry name" value="Xaa-Pro_dipeptidyl-ppase/CocE"/>
</dbReference>
<feature type="region of interest" description="Disordered" evidence="2">
    <location>
        <begin position="17"/>
        <end position="41"/>
    </location>
</feature>
<evidence type="ECO:0000259" key="3">
    <source>
        <dbReference type="SMART" id="SM00939"/>
    </source>
</evidence>
<dbReference type="Pfam" id="PF08530">
    <property type="entry name" value="PepX_C"/>
    <property type="match status" value="1"/>
</dbReference>
<dbReference type="SUPFAM" id="SSF49785">
    <property type="entry name" value="Galactose-binding domain-like"/>
    <property type="match status" value="1"/>
</dbReference>
<dbReference type="InterPro" id="IPR029058">
    <property type="entry name" value="AB_hydrolase_fold"/>
</dbReference>
<dbReference type="Gene3D" id="2.60.120.260">
    <property type="entry name" value="Galactose-binding domain-like"/>
    <property type="match status" value="1"/>
</dbReference>
<dbReference type="InterPro" id="IPR013736">
    <property type="entry name" value="Xaa-Pro_dipept_C"/>
</dbReference>
<dbReference type="SUPFAM" id="SSF53474">
    <property type="entry name" value="alpha/beta-Hydrolases"/>
    <property type="match status" value="1"/>
</dbReference>
<comment type="caution">
    <text evidence="4">The sequence shown here is derived from an EMBL/GenBank/DDBJ whole genome shotgun (WGS) entry which is preliminary data.</text>
</comment>